<dbReference type="HAMAP" id="MF_00649">
    <property type="entry name" value="DNA_gyrase_inhibitor_YacG"/>
    <property type="match status" value="1"/>
</dbReference>
<dbReference type="InterPro" id="IPR005584">
    <property type="entry name" value="DNA_gyrase_inhibitor_YacG"/>
</dbReference>
<name>A0ABN5B7K7_9SPHN</name>
<dbReference type="RefSeq" id="WP_054134729.1">
    <property type="nucleotide sequence ID" value="NZ_CP020083.1"/>
</dbReference>
<keyword evidence="2 3" id="KW-0862">Zinc</keyword>
<sequence length="58" mass="6483">MTDPRPNPRACPMCRKPARAEFTPFCSKACKDRDLLQWLGEGYSVPGPPADQPDADYD</sequence>
<gene>
    <name evidence="3" type="primary">yacG</name>
    <name evidence="4" type="ORF">B5J99_17440</name>
</gene>
<dbReference type="Pfam" id="PF03884">
    <property type="entry name" value="YacG"/>
    <property type="match status" value="1"/>
</dbReference>
<comment type="function">
    <text evidence="3">Inhibits all the catalytic activities of DNA gyrase by preventing its interaction with DNA. Acts by binding directly to the C-terminal domain of GyrB, which probably disrupts DNA binding by the gyrase.</text>
</comment>
<protein>
    <recommendedName>
        <fullName evidence="3">DNA gyrase inhibitor YacG</fullName>
    </recommendedName>
</protein>
<dbReference type="Proteomes" id="UP000258016">
    <property type="component" value="Chromosome"/>
</dbReference>
<dbReference type="GeneID" id="303487377"/>
<comment type="similarity">
    <text evidence="3">Belongs to the DNA gyrase inhibitor YacG family.</text>
</comment>
<keyword evidence="5" id="KW-1185">Reference proteome</keyword>
<feature type="binding site" evidence="3">
    <location>
        <position position="11"/>
    </location>
    <ligand>
        <name>Zn(2+)</name>
        <dbReference type="ChEBI" id="CHEBI:29105"/>
    </ligand>
</feature>
<feature type="binding site" evidence="3">
    <location>
        <position position="14"/>
    </location>
    <ligand>
        <name>Zn(2+)</name>
        <dbReference type="ChEBI" id="CHEBI:29105"/>
    </ligand>
</feature>
<evidence type="ECO:0000313" key="4">
    <source>
        <dbReference type="EMBL" id="ASR53022.1"/>
    </source>
</evidence>
<proteinExistence type="inferred from homology"/>
<dbReference type="Gene3D" id="3.30.50.10">
    <property type="entry name" value="Erythroid Transcription Factor GATA-1, subunit A"/>
    <property type="match status" value="1"/>
</dbReference>
<dbReference type="PANTHER" id="PTHR36150">
    <property type="entry name" value="DNA GYRASE INHIBITOR YACG"/>
    <property type="match status" value="1"/>
</dbReference>
<feature type="binding site" evidence="3">
    <location>
        <position position="30"/>
    </location>
    <ligand>
        <name>Zn(2+)</name>
        <dbReference type="ChEBI" id="CHEBI:29105"/>
    </ligand>
</feature>
<dbReference type="InterPro" id="IPR013088">
    <property type="entry name" value="Znf_NHR/GATA"/>
</dbReference>
<dbReference type="PANTHER" id="PTHR36150:SF1">
    <property type="entry name" value="DNA GYRASE INHIBITOR YACG"/>
    <property type="match status" value="1"/>
</dbReference>
<dbReference type="EMBL" id="CP020083">
    <property type="protein sequence ID" value="ASR53022.1"/>
    <property type="molecule type" value="Genomic_DNA"/>
</dbReference>
<reference evidence="4 5" key="1">
    <citation type="submission" date="2017-03" db="EMBL/GenBank/DDBJ databases">
        <title>Complete genome sequence of Blastomonas fulva degrading microcsystin LR.</title>
        <authorList>
            <person name="Lee H.-g."/>
            <person name="Jin L."/>
            <person name="oh H.-M."/>
        </authorList>
    </citation>
    <scope>NUCLEOTIDE SEQUENCE [LARGE SCALE GENOMIC DNA]</scope>
    <source>
        <strain evidence="4 5">T2</strain>
    </source>
</reference>
<comment type="subunit">
    <text evidence="3">Interacts with GyrB.</text>
</comment>
<accession>A0ABN5B7K7</accession>
<keyword evidence="1 3" id="KW-0479">Metal-binding</keyword>
<evidence type="ECO:0000256" key="3">
    <source>
        <dbReference type="HAMAP-Rule" id="MF_00649"/>
    </source>
</evidence>
<feature type="binding site" evidence="3">
    <location>
        <position position="26"/>
    </location>
    <ligand>
        <name>Zn(2+)</name>
        <dbReference type="ChEBI" id="CHEBI:29105"/>
    </ligand>
</feature>
<evidence type="ECO:0000313" key="5">
    <source>
        <dbReference type="Proteomes" id="UP000258016"/>
    </source>
</evidence>
<comment type="cofactor">
    <cofactor evidence="3">
        <name>Zn(2+)</name>
        <dbReference type="ChEBI" id="CHEBI:29105"/>
    </cofactor>
    <text evidence="3">Binds 1 zinc ion.</text>
</comment>
<evidence type="ECO:0000256" key="2">
    <source>
        <dbReference type="ARBA" id="ARBA00022833"/>
    </source>
</evidence>
<dbReference type="SUPFAM" id="SSF57716">
    <property type="entry name" value="Glucocorticoid receptor-like (DNA-binding domain)"/>
    <property type="match status" value="1"/>
</dbReference>
<organism evidence="4 5">
    <name type="scientific">Blastomonas fulva</name>
    <dbReference type="NCBI Taxonomy" id="1550728"/>
    <lineage>
        <taxon>Bacteria</taxon>
        <taxon>Pseudomonadati</taxon>
        <taxon>Pseudomonadota</taxon>
        <taxon>Alphaproteobacteria</taxon>
        <taxon>Sphingomonadales</taxon>
        <taxon>Sphingomonadaceae</taxon>
        <taxon>Blastomonas</taxon>
    </lineage>
</organism>
<evidence type="ECO:0000256" key="1">
    <source>
        <dbReference type="ARBA" id="ARBA00022723"/>
    </source>
</evidence>